<name>A0ABR1UW64_9PEZI</name>
<reference evidence="1 2" key="1">
    <citation type="submission" date="2023-01" db="EMBL/GenBank/DDBJ databases">
        <title>Analysis of 21 Apiospora genomes using comparative genomics revels a genus with tremendous synthesis potential of carbohydrate active enzymes and secondary metabolites.</title>
        <authorList>
            <person name="Sorensen T."/>
        </authorList>
    </citation>
    <scope>NUCLEOTIDE SEQUENCE [LARGE SCALE GENOMIC DNA]</scope>
    <source>
        <strain evidence="1 2">CBS 83171</strain>
    </source>
</reference>
<accession>A0ABR1UW64</accession>
<evidence type="ECO:0000313" key="2">
    <source>
        <dbReference type="Proteomes" id="UP001446871"/>
    </source>
</evidence>
<dbReference type="Proteomes" id="UP001446871">
    <property type="component" value="Unassembled WGS sequence"/>
</dbReference>
<sequence length="161" mass="16794">MPARNFINGHVSYSYSICKYARDHVSGRPVEQKSQLRVELELLGAIQAGSRSSGLHDVQLGAAAARVVQLVQGQVPSVDGDALVAAVGAVAFVAVASGISESGEVVAAAGAAGNRVLLVGGGVLDALVGLDLAGFSHLDERVIVRVYLWRSFLFLWRRAAG</sequence>
<proteinExistence type="predicted"/>
<dbReference type="EMBL" id="JAQQWM010000005">
    <property type="protein sequence ID" value="KAK8063173.1"/>
    <property type="molecule type" value="Genomic_DNA"/>
</dbReference>
<organism evidence="1 2">
    <name type="scientific">Apiospora saccharicola</name>
    <dbReference type="NCBI Taxonomy" id="335842"/>
    <lineage>
        <taxon>Eukaryota</taxon>
        <taxon>Fungi</taxon>
        <taxon>Dikarya</taxon>
        <taxon>Ascomycota</taxon>
        <taxon>Pezizomycotina</taxon>
        <taxon>Sordariomycetes</taxon>
        <taxon>Xylariomycetidae</taxon>
        <taxon>Amphisphaeriales</taxon>
        <taxon>Apiosporaceae</taxon>
        <taxon>Apiospora</taxon>
    </lineage>
</organism>
<comment type="caution">
    <text evidence="1">The sequence shown here is derived from an EMBL/GenBank/DDBJ whole genome shotgun (WGS) entry which is preliminary data.</text>
</comment>
<gene>
    <name evidence="1" type="ORF">PG996_007825</name>
</gene>
<protein>
    <submittedName>
        <fullName evidence="1">Uncharacterized protein</fullName>
    </submittedName>
</protein>
<evidence type="ECO:0000313" key="1">
    <source>
        <dbReference type="EMBL" id="KAK8063173.1"/>
    </source>
</evidence>
<keyword evidence="2" id="KW-1185">Reference proteome</keyword>